<comment type="caution">
    <text evidence="1">The sequence shown here is derived from an EMBL/GenBank/DDBJ whole genome shotgun (WGS) entry which is preliminary data.</text>
</comment>
<dbReference type="RefSeq" id="XP_067814845.1">
    <property type="nucleotide sequence ID" value="XM_067967836.1"/>
</dbReference>
<proteinExistence type="predicted"/>
<accession>A0A976FES1</accession>
<dbReference type="AlphaFoldDB" id="A0A976FES1"/>
<protein>
    <submittedName>
        <fullName evidence="1">Uncharacterized protein</fullName>
    </submittedName>
</protein>
<sequence>MASSRAGVIALEDETRQIEHLAESFISLLELKCIQQQRLKIPREAEKATVQQSITQTLSLK</sequence>
<dbReference type="KEGG" id="blac:94353507"/>
<organism evidence="1 2">
    <name type="scientific">Bremia lactucae</name>
    <name type="common">Lettuce downy mildew</name>
    <dbReference type="NCBI Taxonomy" id="4779"/>
    <lineage>
        <taxon>Eukaryota</taxon>
        <taxon>Sar</taxon>
        <taxon>Stramenopiles</taxon>
        <taxon>Oomycota</taxon>
        <taxon>Peronosporomycetes</taxon>
        <taxon>Peronosporales</taxon>
        <taxon>Peronosporaceae</taxon>
        <taxon>Bremia</taxon>
    </lineage>
</organism>
<keyword evidence="2" id="KW-1185">Reference proteome</keyword>
<dbReference type="EMBL" id="SHOA02000013">
    <property type="protein sequence ID" value="TDH65346.1"/>
    <property type="molecule type" value="Genomic_DNA"/>
</dbReference>
<evidence type="ECO:0000313" key="2">
    <source>
        <dbReference type="Proteomes" id="UP000294530"/>
    </source>
</evidence>
<gene>
    <name evidence="1" type="ORF">CCR75_009798</name>
</gene>
<reference evidence="1 2" key="1">
    <citation type="journal article" date="2021" name="Genome Biol.">
        <title>AFLAP: assembly-free linkage analysis pipeline using k-mers from genome sequencing data.</title>
        <authorList>
            <person name="Fletcher K."/>
            <person name="Zhang L."/>
            <person name="Gil J."/>
            <person name="Han R."/>
            <person name="Cavanaugh K."/>
            <person name="Michelmore R."/>
        </authorList>
    </citation>
    <scope>NUCLEOTIDE SEQUENCE [LARGE SCALE GENOMIC DNA]</scope>
    <source>
        <strain evidence="1 2">SF5</strain>
    </source>
</reference>
<dbReference type="GeneID" id="94353507"/>
<name>A0A976FES1_BRELC</name>
<dbReference type="Proteomes" id="UP000294530">
    <property type="component" value="Unassembled WGS sequence"/>
</dbReference>
<evidence type="ECO:0000313" key="1">
    <source>
        <dbReference type="EMBL" id="TDH65346.1"/>
    </source>
</evidence>